<feature type="transmembrane region" description="Helical" evidence="7">
    <location>
        <begin position="99"/>
        <end position="119"/>
    </location>
</feature>
<evidence type="ECO:0000256" key="4">
    <source>
        <dbReference type="ARBA" id="ARBA00023034"/>
    </source>
</evidence>
<evidence type="ECO:0000256" key="6">
    <source>
        <dbReference type="ARBA" id="ARBA00025799"/>
    </source>
</evidence>
<evidence type="ECO:0000256" key="3">
    <source>
        <dbReference type="ARBA" id="ARBA00022989"/>
    </source>
</evidence>
<evidence type="ECO:0000256" key="7">
    <source>
        <dbReference type="SAM" id="Phobius"/>
    </source>
</evidence>
<dbReference type="GO" id="GO:0042147">
    <property type="term" value="P:retrograde transport, endosome to Golgi"/>
    <property type="evidence" value="ECO:0007669"/>
    <property type="project" value="InterPro"/>
</dbReference>
<accession>A0A2V3INQ2</accession>
<dbReference type="GO" id="GO:0006888">
    <property type="term" value="P:endoplasmic reticulum to Golgi vesicle-mediated transport"/>
    <property type="evidence" value="ECO:0007669"/>
    <property type="project" value="InterPro"/>
</dbReference>
<dbReference type="InterPro" id="IPR045176">
    <property type="entry name" value="Got1"/>
</dbReference>
<proteinExistence type="inferred from homology"/>
<comment type="caution">
    <text evidence="8">The sequence shown here is derived from an EMBL/GenBank/DDBJ whole genome shotgun (WGS) entry which is preliminary data.</text>
</comment>
<evidence type="ECO:0000256" key="1">
    <source>
        <dbReference type="ARBA" id="ARBA00004653"/>
    </source>
</evidence>
<comment type="similarity">
    <text evidence="6">Belongs to the GOT1 family.</text>
</comment>
<keyword evidence="3 7" id="KW-1133">Transmembrane helix</keyword>
<sequence length="229" mass="25155">MRLADYCEEVQGNGYAYDAWTRTTHEASNVACATFREQHILQRVAVNESSQLRHQRHCFAPPTNPVSIYLQVPVEPPPHPNGIITQMSSPFAITDVRKIGIGLTAFGLAFSVLGVALFFDKGLLAMGNVLYLAGVMMIIGPTRSVRFFFQKRKAKASVFFFTGMAVVLFGLPVLGMAVELFGFVNLFGDFFPVVIAFLRRAPVFGRLLGLPIVRNVADRLAGSSSKLPV</sequence>
<dbReference type="AlphaFoldDB" id="A0A2V3INQ2"/>
<dbReference type="Proteomes" id="UP000247409">
    <property type="component" value="Unassembled WGS sequence"/>
</dbReference>
<dbReference type="EMBL" id="NBIV01000114">
    <property type="protein sequence ID" value="PXF43702.1"/>
    <property type="molecule type" value="Genomic_DNA"/>
</dbReference>
<keyword evidence="9" id="KW-1185">Reference proteome</keyword>
<dbReference type="GO" id="GO:0000139">
    <property type="term" value="C:Golgi membrane"/>
    <property type="evidence" value="ECO:0007669"/>
    <property type="project" value="UniProtKB-SubCell"/>
</dbReference>
<dbReference type="GO" id="GO:0005829">
    <property type="term" value="C:cytosol"/>
    <property type="evidence" value="ECO:0007669"/>
    <property type="project" value="GOC"/>
</dbReference>
<dbReference type="STRING" id="448386.A0A2V3INQ2"/>
<dbReference type="PANTHER" id="PTHR21493">
    <property type="entry name" value="CGI-141-RELATED/LIPASE CONTAINING PROTEIN"/>
    <property type="match status" value="1"/>
</dbReference>
<keyword evidence="2 7" id="KW-0812">Transmembrane</keyword>
<evidence type="ECO:0000256" key="5">
    <source>
        <dbReference type="ARBA" id="ARBA00023136"/>
    </source>
</evidence>
<dbReference type="InterPro" id="IPR007305">
    <property type="entry name" value="Vesicle_transpt_Got1/SFT2"/>
</dbReference>
<evidence type="ECO:0000256" key="2">
    <source>
        <dbReference type="ARBA" id="ARBA00022692"/>
    </source>
</evidence>
<comment type="subcellular location">
    <subcellularLocation>
        <location evidence="1">Golgi apparatus membrane</location>
        <topology evidence="1">Multi-pass membrane protein</topology>
    </subcellularLocation>
</comment>
<dbReference type="PANTHER" id="PTHR21493:SF9">
    <property type="entry name" value="GOLGI TRANSPORT PROTEIN 1-RELATED"/>
    <property type="match status" value="1"/>
</dbReference>
<organism evidence="8 9">
    <name type="scientific">Gracilariopsis chorda</name>
    <dbReference type="NCBI Taxonomy" id="448386"/>
    <lineage>
        <taxon>Eukaryota</taxon>
        <taxon>Rhodophyta</taxon>
        <taxon>Florideophyceae</taxon>
        <taxon>Rhodymeniophycidae</taxon>
        <taxon>Gracilariales</taxon>
        <taxon>Gracilariaceae</taxon>
        <taxon>Gracilariopsis</taxon>
    </lineage>
</organism>
<reference evidence="8 9" key="1">
    <citation type="journal article" date="2018" name="Mol. Biol. Evol.">
        <title>Analysis of the draft genome of the red seaweed Gracilariopsis chorda provides insights into genome size evolution in Rhodophyta.</title>
        <authorList>
            <person name="Lee J."/>
            <person name="Yang E.C."/>
            <person name="Graf L."/>
            <person name="Yang J.H."/>
            <person name="Qiu H."/>
            <person name="Zel Zion U."/>
            <person name="Chan C.X."/>
            <person name="Stephens T.G."/>
            <person name="Weber A.P.M."/>
            <person name="Boo G.H."/>
            <person name="Boo S.M."/>
            <person name="Kim K.M."/>
            <person name="Shin Y."/>
            <person name="Jung M."/>
            <person name="Lee S.J."/>
            <person name="Yim H.S."/>
            <person name="Lee J.H."/>
            <person name="Bhattacharya D."/>
            <person name="Yoon H.S."/>
        </authorList>
    </citation>
    <scope>NUCLEOTIDE SEQUENCE [LARGE SCALE GENOMIC DNA]</scope>
    <source>
        <strain evidence="8 9">SKKU-2015</strain>
        <tissue evidence="8">Whole body</tissue>
    </source>
</reference>
<protein>
    <submittedName>
        <fullName evidence="8">Putative Golgi transport protein 1</fullName>
    </submittedName>
</protein>
<keyword evidence="5 7" id="KW-0472">Membrane</keyword>
<gene>
    <name evidence="8" type="ORF">BWQ96_06532</name>
</gene>
<evidence type="ECO:0000313" key="9">
    <source>
        <dbReference type="Proteomes" id="UP000247409"/>
    </source>
</evidence>
<dbReference type="OrthoDB" id="204784at2759"/>
<dbReference type="Pfam" id="PF04178">
    <property type="entry name" value="Got1"/>
    <property type="match status" value="1"/>
</dbReference>
<name>A0A2V3INQ2_9FLOR</name>
<feature type="transmembrane region" description="Helical" evidence="7">
    <location>
        <begin position="154"/>
        <end position="174"/>
    </location>
</feature>
<feature type="transmembrane region" description="Helical" evidence="7">
    <location>
        <begin position="125"/>
        <end position="142"/>
    </location>
</feature>
<keyword evidence="4" id="KW-0333">Golgi apparatus</keyword>
<evidence type="ECO:0000313" key="8">
    <source>
        <dbReference type="EMBL" id="PXF43702.1"/>
    </source>
</evidence>